<keyword evidence="2" id="KW-1185">Reference proteome</keyword>
<protein>
    <submittedName>
        <fullName evidence="1">Uncharacterized protein</fullName>
    </submittedName>
</protein>
<reference evidence="1 2" key="1">
    <citation type="journal article" date="2018" name="New Phytol.">
        <title>Phylogenomics of Endogonaceae and evolution of mycorrhizas within Mucoromycota.</title>
        <authorList>
            <person name="Chang Y."/>
            <person name="Desiro A."/>
            <person name="Na H."/>
            <person name="Sandor L."/>
            <person name="Lipzen A."/>
            <person name="Clum A."/>
            <person name="Barry K."/>
            <person name="Grigoriev I.V."/>
            <person name="Martin F.M."/>
            <person name="Stajich J.E."/>
            <person name="Smith M.E."/>
            <person name="Bonito G."/>
            <person name="Spatafora J.W."/>
        </authorList>
    </citation>
    <scope>NUCLEOTIDE SEQUENCE [LARGE SCALE GENOMIC DNA]</scope>
    <source>
        <strain evidence="1 2">GMNB39</strain>
    </source>
</reference>
<organism evidence="1 2">
    <name type="scientific">Jimgerdemannia flammicorona</name>
    <dbReference type="NCBI Taxonomy" id="994334"/>
    <lineage>
        <taxon>Eukaryota</taxon>
        <taxon>Fungi</taxon>
        <taxon>Fungi incertae sedis</taxon>
        <taxon>Mucoromycota</taxon>
        <taxon>Mucoromycotina</taxon>
        <taxon>Endogonomycetes</taxon>
        <taxon>Endogonales</taxon>
        <taxon>Endogonaceae</taxon>
        <taxon>Jimgerdemannia</taxon>
    </lineage>
</organism>
<name>A0A433BAP2_9FUNG</name>
<sequence>MICTPAIHILLIESNSQTLTVGLQDTEDLVTSDALDLGDAVRITQDNTNLGGGHALLGELEDLLADLLWGGLEP</sequence>
<comment type="caution">
    <text evidence="1">The sequence shown here is derived from an EMBL/GenBank/DDBJ whole genome shotgun (WGS) entry which is preliminary data.</text>
</comment>
<dbReference type="EMBL" id="RBNI01014310">
    <property type="protein sequence ID" value="RUP22257.1"/>
    <property type="molecule type" value="Genomic_DNA"/>
</dbReference>
<dbReference type="Proteomes" id="UP000268093">
    <property type="component" value="Unassembled WGS sequence"/>
</dbReference>
<proteinExistence type="predicted"/>
<evidence type="ECO:0000313" key="2">
    <source>
        <dbReference type="Proteomes" id="UP000268093"/>
    </source>
</evidence>
<dbReference type="AlphaFoldDB" id="A0A433BAP2"/>
<gene>
    <name evidence="1" type="ORF">BC936DRAFT_139101</name>
</gene>
<accession>A0A433BAP2</accession>
<evidence type="ECO:0000313" key="1">
    <source>
        <dbReference type="EMBL" id="RUP22257.1"/>
    </source>
</evidence>